<protein>
    <submittedName>
        <fullName evidence="1">Uncharacterized protein</fullName>
    </submittedName>
</protein>
<dbReference type="SUPFAM" id="SSF48371">
    <property type="entry name" value="ARM repeat"/>
    <property type="match status" value="1"/>
</dbReference>
<dbReference type="Proteomes" id="UP000551758">
    <property type="component" value="Unassembled WGS sequence"/>
</dbReference>
<evidence type="ECO:0000313" key="1">
    <source>
        <dbReference type="EMBL" id="KAF5921930.1"/>
    </source>
</evidence>
<name>A0A7J7F1M1_DICBM</name>
<reference evidence="1 2" key="1">
    <citation type="journal article" date="2020" name="Mol. Biol. Evol.">
        <title>Interspecific Gene Flow and the Evolution of Specialization in Black and White Rhinoceros.</title>
        <authorList>
            <person name="Moodley Y."/>
            <person name="Westbury M.V."/>
            <person name="Russo I.M."/>
            <person name="Gopalakrishnan S."/>
            <person name="Rakotoarivelo A."/>
            <person name="Olsen R.A."/>
            <person name="Prost S."/>
            <person name="Tunstall T."/>
            <person name="Ryder O.A."/>
            <person name="Dalen L."/>
            <person name="Bruford M.W."/>
        </authorList>
    </citation>
    <scope>NUCLEOTIDE SEQUENCE [LARGE SCALE GENOMIC DNA]</scope>
    <source>
        <strain evidence="1">SBR-YM</strain>
        <tissue evidence="1">Skin</tissue>
    </source>
</reference>
<comment type="caution">
    <text evidence="1">The sequence shown here is derived from an EMBL/GenBank/DDBJ whole genome shotgun (WGS) entry which is preliminary data.</text>
</comment>
<dbReference type="EMBL" id="JACDTQ010001574">
    <property type="protein sequence ID" value="KAF5921930.1"/>
    <property type="molecule type" value="Genomic_DNA"/>
</dbReference>
<evidence type="ECO:0000313" key="2">
    <source>
        <dbReference type="Proteomes" id="UP000551758"/>
    </source>
</evidence>
<keyword evidence="2" id="KW-1185">Reference proteome</keyword>
<organism evidence="1 2">
    <name type="scientific">Diceros bicornis minor</name>
    <name type="common">South-central black rhinoceros</name>
    <dbReference type="NCBI Taxonomy" id="77932"/>
    <lineage>
        <taxon>Eukaryota</taxon>
        <taxon>Metazoa</taxon>
        <taxon>Chordata</taxon>
        <taxon>Craniata</taxon>
        <taxon>Vertebrata</taxon>
        <taxon>Euteleostomi</taxon>
        <taxon>Mammalia</taxon>
        <taxon>Eutheria</taxon>
        <taxon>Laurasiatheria</taxon>
        <taxon>Perissodactyla</taxon>
        <taxon>Rhinocerotidae</taxon>
        <taxon>Diceros</taxon>
    </lineage>
</organism>
<sequence length="321" mass="36139">MVMSGFLDRCSGNSIDTDVQVEWIHSPWVCWLVPEVLKVGIAMHQLLMSNWRKCQGKTVRLQAEAHGTDCGTEKAQKDKQKLKAERQALFWIILFCHCRKLNEQRGLVSWSVDDLLRRINSNNWQGQLQATQAACKLLSKENIPTTLSALTKAASGSPDQNKAVEGALTASSDLLASPQADINEQTIWTLGNTAGNIAPETNEQIQLVLDAREPRVFPSQLTKKIVPRRKLHGCLISQLPVKIRSSRLTNRIPFPDNVAKKIGEIEKLVAVIEECGRTKLKLFNPQEHICIEDCVRLIEKCFLQKETTIRTKCLQTTFSFL</sequence>
<proteinExistence type="predicted"/>
<accession>A0A7J7F1M1</accession>
<dbReference type="AlphaFoldDB" id="A0A7J7F1M1"/>
<gene>
    <name evidence="1" type="ORF">HPG69_015380</name>
</gene>
<dbReference type="InterPro" id="IPR011989">
    <property type="entry name" value="ARM-like"/>
</dbReference>
<dbReference type="InterPro" id="IPR016024">
    <property type="entry name" value="ARM-type_fold"/>
</dbReference>
<dbReference type="Gene3D" id="1.25.10.10">
    <property type="entry name" value="Leucine-rich Repeat Variant"/>
    <property type="match status" value="1"/>
</dbReference>